<protein>
    <recommendedName>
        <fullName evidence="3">Glycosyl hydrolase family 30 beta sandwich domain-containing protein</fullName>
    </recommendedName>
</protein>
<evidence type="ECO:0000313" key="2">
    <source>
        <dbReference type="Proteomes" id="UP000321820"/>
    </source>
</evidence>
<reference evidence="1 2" key="1">
    <citation type="submission" date="2019-08" db="EMBL/GenBank/DDBJ databases">
        <title>Complete genome sequence of Terriglobus albidus strain ORNL.</title>
        <authorList>
            <person name="Podar M."/>
        </authorList>
    </citation>
    <scope>NUCLEOTIDE SEQUENCE [LARGE SCALE GENOMIC DNA]</scope>
    <source>
        <strain evidence="1 2">ORNL</strain>
    </source>
</reference>
<proteinExistence type="predicted"/>
<dbReference type="InterPro" id="IPR013780">
    <property type="entry name" value="Glyco_hydro_b"/>
</dbReference>
<dbReference type="EMBL" id="CP042806">
    <property type="protein sequence ID" value="QEE28242.1"/>
    <property type="molecule type" value="Genomic_DNA"/>
</dbReference>
<gene>
    <name evidence="1" type="ORF">FTW19_09665</name>
</gene>
<sequence length="643" mass="72021">MAPRWHPWLTTAVVAMVTVAVVTVPVIAQQPLQLPDTAAPAISQAADHFEFVADGPAGPGWTRPNEPARKYFREMLPALFSRTIAIENDLPQPAALRWIFTGPRAGLTVELSEGNIKLSERWYDSAQLLGEKGTLVRQEKAFTGHPRTLTVVADAHLSVHVLVNGQDLLQAPMYFDVQRHQMMLVAPRTQHLVVHGALLPPEIKTAALQIDADNKQQTMLGFGGSPGIPAYAELSERGKTEYWHLIRKYNLLLHREYPMGTELKQDLSNFDDLSSATPHYYGDNFPNGEISDFDYSRRMLALGGHVIYEMWALPKWAEKPYDGPVKIIDAWKKPVTKQADVEQYVRIVVAYCRMAAKKSGRPPMIVGIQNEVEQIPSVYAEMTKSLRRELDKAGFKEVKIHMADAPYLWMGVGRVNDLKHDTEAWNDTDYVASHVYDWQKYAVDPDRYDEQLQAMRAVMGDKPYLATEICLNDGKLQEPSYRVAFQVGQLYHKHLTELNAIALMYCWTILDVEQPNFGASRSLLIPDKTHGNVPVASSFQLRILGAYSRHIQEGMWRVSATASGNPDLLVSAFVGATGKKTIVLLNRGTDATRVAILWSAPWRQIEHVTQYEENEVAVAKPGLRDVVVQPGEIVIVSTLEGGN</sequence>
<name>A0A5B9E7M5_9BACT</name>
<dbReference type="SUPFAM" id="SSF51445">
    <property type="entry name" value="(Trans)glycosidases"/>
    <property type="match status" value="1"/>
</dbReference>
<dbReference type="AlphaFoldDB" id="A0A5B9E7M5"/>
<organism evidence="1 2">
    <name type="scientific">Terriglobus albidus</name>
    <dbReference type="NCBI Taxonomy" id="1592106"/>
    <lineage>
        <taxon>Bacteria</taxon>
        <taxon>Pseudomonadati</taxon>
        <taxon>Acidobacteriota</taxon>
        <taxon>Terriglobia</taxon>
        <taxon>Terriglobales</taxon>
        <taxon>Acidobacteriaceae</taxon>
        <taxon>Terriglobus</taxon>
    </lineage>
</organism>
<dbReference type="Proteomes" id="UP000321820">
    <property type="component" value="Chromosome"/>
</dbReference>
<dbReference type="Gene3D" id="3.20.20.80">
    <property type="entry name" value="Glycosidases"/>
    <property type="match status" value="1"/>
</dbReference>
<evidence type="ECO:0008006" key="3">
    <source>
        <dbReference type="Google" id="ProtNLM"/>
    </source>
</evidence>
<dbReference type="KEGG" id="talb:FTW19_09665"/>
<dbReference type="RefSeq" id="WP_147647432.1">
    <property type="nucleotide sequence ID" value="NZ_CP042806.1"/>
</dbReference>
<accession>A0A5B9E7M5</accession>
<evidence type="ECO:0000313" key="1">
    <source>
        <dbReference type="EMBL" id="QEE28242.1"/>
    </source>
</evidence>
<dbReference type="OrthoDB" id="104086at2"/>
<dbReference type="Gene3D" id="2.60.40.1180">
    <property type="entry name" value="Golgi alpha-mannosidase II"/>
    <property type="match status" value="1"/>
</dbReference>
<dbReference type="InterPro" id="IPR017853">
    <property type="entry name" value="GH"/>
</dbReference>
<keyword evidence="2" id="KW-1185">Reference proteome</keyword>